<dbReference type="Proteomes" id="UP000310108">
    <property type="component" value="Unassembled WGS sequence"/>
</dbReference>
<evidence type="ECO:0000256" key="1">
    <source>
        <dbReference type="SAM" id="MobiDB-lite"/>
    </source>
</evidence>
<reference evidence="2 3" key="1">
    <citation type="journal article" date="2019" name="PLoS ONE">
        <title>Comparative genome analysis indicates high evolutionary potential of pathogenicity genes in Colletotrichum tanaceti.</title>
        <authorList>
            <person name="Lelwala R.V."/>
            <person name="Korhonen P.K."/>
            <person name="Young N.D."/>
            <person name="Scott J.B."/>
            <person name="Ades P.A."/>
            <person name="Gasser R.B."/>
            <person name="Taylor P.W.J."/>
        </authorList>
    </citation>
    <scope>NUCLEOTIDE SEQUENCE [LARGE SCALE GENOMIC DNA]</scope>
    <source>
        <strain evidence="2">BRIP57314</strain>
    </source>
</reference>
<feature type="region of interest" description="Disordered" evidence="1">
    <location>
        <begin position="74"/>
        <end position="117"/>
    </location>
</feature>
<sequence>MGAPSGDSGLLQFPIAWYSVSIPVAIYSERIITIVSGQIIFQTLRSQWDLIQCTSGHPTASLLVHHSTIDASRRLTASRREGTELPDAHTRRGRHLSLKTEAGPRHAREQVDDIANG</sequence>
<dbReference type="AlphaFoldDB" id="A0A4U6XAK1"/>
<feature type="compositionally biased region" description="Basic and acidic residues" evidence="1">
    <location>
        <begin position="102"/>
        <end position="111"/>
    </location>
</feature>
<gene>
    <name evidence="2" type="ORF">CTA1_13426</name>
</gene>
<proteinExistence type="predicted"/>
<evidence type="ECO:0000313" key="2">
    <source>
        <dbReference type="EMBL" id="TKW52545.1"/>
    </source>
</evidence>
<comment type="caution">
    <text evidence="2">The sequence shown here is derived from an EMBL/GenBank/DDBJ whole genome shotgun (WGS) entry which is preliminary data.</text>
</comment>
<feature type="compositionally biased region" description="Basic and acidic residues" evidence="1">
    <location>
        <begin position="74"/>
        <end position="90"/>
    </location>
</feature>
<accession>A0A4U6XAK1</accession>
<name>A0A4U6XAK1_9PEZI</name>
<evidence type="ECO:0000313" key="3">
    <source>
        <dbReference type="Proteomes" id="UP000310108"/>
    </source>
</evidence>
<dbReference type="EMBL" id="PJEX01000232">
    <property type="protein sequence ID" value="TKW52545.1"/>
    <property type="molecule type" value="Genomic_DNA"/>
</dbReference>
<keyword evidence="3" id="KW-1185">Reference proteome</keyword>
<protein>
    <submittedName>
        <fullName evidence="2">Uncharacterized protein</fullName>
    </submittedName>
</protein>
<organism evidence="2 3">
    <name type="scientific">Colletotrichum tanaceti</name>
    <dbReference type="NCBI Taxonomy" id="1306861"/>
    <lineage>
        <taxon>Eukaryota</taxon>
        <taxon>Fungi</taxon>
        <taxon>Dikarya</taxon>
        <taxon>Ascomycota</taxon>
        <taxon>Pezizomycotina</taxon>
        <taxon>Sordariomycetes</taxon>
        <taxon>Hypocreomycetidae</taxon>
        <taxon>Glomerellales</taxon>
        <taxon>Glomerellaceae</taxon>
        <taxon>Colletotrichum</taxon>
        <taxon>Colletotrichum destructivum species complex</taxon>
    </lineage>
</organism>